<feature type="binding site" evidence="4">
    <location>
        <begin position="119"/>
        <end position="120"/>
    </location>
    <ligand>
        <name>acetyl-CoA</name>
        <dbReference type="ChEBI" id="CHEBI:57288"/>
    </ligand>
</feature>
<dbReference type="PANTHER" id="PTHR37817:SF1">
    <property type="entry name" value="N-ACETYLTRANSFERASE EIS"/>
    <property type="match status" value="1"/>
</dbReference>
<sequence>MSDYTVRTLRPDEHRTAADLFRLTLHHVPATDETWRRFTERMLQPGRTLGAFDTELIGTVRSFDAEITLPGGARAGVAAVTGVGVRPDRTRRGILTELMRAQLTDIASRGLPFAALRASEGVIYNRFGYGVTTRSRSYRIDRRRAVLRADVPAAGQVELWPLDTALERLPELYASLPHTRPGMMTRPPYWWPGWERHAREATSPVVTAVHHGPNGPDGYVVYTVERKNWNDPAVLEVLSLHTATGEAFNGLWRYLLGVDLVDTLRAEERPVDEPAELLFTDLRAVQDTGGGDELWLRLVDVPAALGAREYAGEPVVLEVVDPVLETNSGRYQVSPDGVRRTGAAADLRLGVDALAMIYLGAWRPSLLAAAGRIQPADPAVLLRADRLFATSVPAWCGTHF</sequence>
<dbReference type="HAMAP" id="MF_01812">
    <property type="entry name" value="Eis"/>
    <property type="match status" value="1"/>
</dbReference>
<dbReference type="InterPro" id="IPR022902">
    <property type="entry name" value="NAcTrfase_Eis"/>
</dbReference>
<dbReference type="NCBIfam" id="NF002367">
    <property type="entry name" value="PRK01346.1-4"/>
    <property type="match status" value="1"/>
</dbReference>
<dbReference type="Gene3D" id="3.40.630.30">
    <property type="match status" value="2"/>
</dbReference>
<evidence type="ECO:0000256" key="1">
    <source>
        <dbReference type="ARBA" id="ARBA00009213"/>
    </source>
</evidence>
<evidence type="ECO:0000313" key="6">
    <source>
        <dbReference type="EMBL" id="UQS25010.1"/>
    </source>
</evidence>
<keyword evidence="2 4" id="KW-0808">Transferase</keyword>
<evidence type="ECO:0000256" key="3">
    <source>
        <dbReference type="ARBA" id="ARBA00023315"/>
    </source>
</evidence>
<proteinExistence type="inferred from homology"/>
<feature type="active site" description="Proton acceptor; via carboxylate" evidence="4">
    <location>
        <position position="400"/>
    </location>
</feature>
<accession>A0ABY4NY59</accession>
<dbReference type="PROSITE" id="PS51186">
    <property type="entry name" value="GNAT"/>
    <property type="match status" value="1"/>
</dbReference>
<feature type="active site" description="Proton donor" evidence="4">
    <location>
        <position position="124"/>
    </location>
</feature>
<evidence type="ECO:0000259" key="5">
    <source>
        <dbReference type="PROSITE" id="PS51186"/>
    </source>
</evidence>
<dbReference type="Gene3D" id="3.30.1050.10">
    <property type="entry name" value="SCP2 sterol-binding domain"/>
    <property type="match status" value="1"/>
</dbReference>
<organism evidence="6 7">
    <name type="scientific">Amycolatopsis thermalba</name>
    <dbReference type="NCBI Taxonomy" id="944492"/>
    <lineage>
        <taxon>Bacteria</taxon>
        <taxon>Bacillati</taxon>
        <taxon>Actinomycetota</taxon>
        <taxon>Actinomycetes</taxon>
        <taxon>Pseudonocardiales</taxon>
        <taxon>Pseudonocardiaceae</taxon>
        <taxon>Amycolatopsis</taxon>
    </lineage>
</organism>
<dbReference type="SUPFAM" id="SSF55729">
    <property type="entry name" value="Acyl-CoA N-acyltransferases (Nat)"/>
    <property type="match status" value="1"/>
</dbReference>
<feature type="binding site" evidence="4">
    <location>
        <begin position="91"/>
        <end position="96"/>
    </location>
    <ligand>
        <name>acetyl-CoA</name>
        <dbReference type="ChEBI" id="CHEBI:57288"/>
    </ligand>
</feature>
<dbReference type="InterPro" id="IPR016181">
    <property type="entry name" value="Acyl_CoA_acyltransferase"/>
</dbReference>
<dbReference type="InterPro" id="IPR036527">
    <property type="entry name" value="SCP2_sterol-bd_dom_sf"/>
</dbReference>
<feature type="domain" description="N-acetyltransferase" evidence="5">
    <location>
        <begin position="4"/>
        <end position="152"/>
    </location>
</feature>
<dbReference type="Pfam" id="PF13530">
    <property type="entry name" value="SCP2_2"/>
    <property type="match status" value="1"/>
</dbReference>
<dbReference type="SUPFAM" id="SSF55718">
    <property type="entry name" value="SCP-like"/>
    <property type="match status" value="1"/>
</dbReference>
<dbReference type="Pfam" id="PF17668">
    <property type="entry name" value="Acetyltransf_17"/>
    <property type="match status" value="1"/>
</dbReference>
<dbReference type="InterPro" id="IPR000182">
    <property type="entry name" value="GNAT_dom"/>
</dbReference>
<evidence type="ECO:0000313" key="7">
    <source>
        <dbReference type="Proteomes" id="UP000830158"/>
    </source>
</evidence>
<keyword evidence="3 4" id="KW-0012">Acyltransferase</keyword>
<dbReference type="EMBL" id="CP091196">
    <property type="protein sequence ID" value="UQS25010.1"/>
    <property type="molecule type" value="Genomic_DNA"/>
</dbReference>
<evidence type="ECO:0000256" key="4">
    <source>
        <dbReference type="HAMAP-Rule" id="MF_01812"/>
    </source>
</evidence>
<dbReference type="Proteomes" id="UP000830158">
    <property type="component" value="Chromosome"/>
</dbReference>
<reference evidence="6" key="1">
    <citation type="submission" date="2022-01" db="EMBL/GenBank/DDBJ databases">
        <title>PSI-footprinting approach for the identification of protein synthesis inhibitor producers.</title>
        <authorList>
            <person name="Handel F."/>
            <person name="Kulik A."/>
            <person name="Wex K.W."/>
            <person name="Berscheid A."/>
            <person name="Saur J.S."/>
            <person name="Winkler A."/>
            <person name="Wibberg D."/>
            <person name="Kalinowski J."/>
            <person name="Broetz-Oesterhelt H."/>
            <person name="Mast Y."/>
        </authorList>
    </citation>
    <scope>NUCLEOTIDE SEQUENCE</scope>
    <source>
        <strain evidence="6">KNN 49.3e</strain>
    </source>
</reference>
<dbReference type="RefSeq" id="WP_249465901.1">
    <property type="nucleotide sequence ID" value="NZ_CP091196.1"/>
</dbReference>
<evidence type="ECO:0000256" key="2">
    <source>
        <dbReference type="ARBA" id="ARBA00022679"/>
    </source>
</evidence>
<dbReference type="InterPro" id="IPR051554">
    <property type="entry name" value="Acetyltransferase_Eis"/>
</dbReference>
<dbReference type="Pfam" id="PF13527">
    <property type="entry name" value="Acetyltransf_9"/>
    <property type="match status" value="1"/>
</dbReference>
<feature type="binding site" evidence="4">
    <location>
        <begin position="83"/>
        <end position="85"/>
    </location>
    <ligand>
        <name>acetyl-CoA</name>
        <dbReference type="ChEBI" id="CHEBI:57288"/>
    </ligand>
</feature>
<keyword evidence="7" id="KW-1185">Reference proteome</keyword>
<name>A0ABY4NY59_9PSEU</name>
<dbReference type="InterPro" id="IPR041380">
    <property type="entry name" value="Acetyltransf_17"/>
</dbReference>
<protein>
    <submittedName>
        <fullName evidence="6">GNAT family N-acetyltransferase</fullName>
    </submittedName>
</protein>
<dbReference type="PANTHER" id="PTHR37817">
    <property type="entry name" value="N-ACETYLTRANSFERASE EIS"/>
    <property type="match status" value="1"/>
</dbReference>
<comment type="similarity">
    <text evidence="1 4">Belongs to the acetyltransferase Eis family.</text>
</comment>
<gene>
    <name evidence="6" type="ORF">L1857_20425</name>
</gene>
<dbReference type="InterPro" id="IPR025559">
    <property type="entry name" value="Eis_dom"/>
</dbReference>
<comment type="subunit">
    <text evidence="4">Homohexamer; trimer of dimers.</text>
</comment>